<accession>A0AA35RLS9</accession>
<evidence type="ECO:0008006" key="4">
    <source>
        <dbReference type="Google" id="ProtNLM"/>
    </source>
</evidence>
<feature type="signal peptide" evidence="1">
    <location>
        <begin position="1"/>
        <end position="18"/>
    </location>
</feature>
<sequence length="379" mass="41291">MSAILALFVSLLIGQGFSQCFTNTDCTGGLVEAADQRACCVGTDDGLSFNDGTTCTLCIVHGFRQSKYDVEENERLGTRFQLNVKGTTQFGGALVVTGLITAAADGTASTSDFERLAPIRVTNAEIRLFAANDDITLEYDDRVLLRFTPDIPDLIPGLEANGEYIRDTATVNIIDKDLLEINFGDVVQEGSTVQSSLITFQFRTNQNPFNITLSPVTVDTAESMGLGFFINSASIPPGSRATAVTDFSDQPITVEVPAHSRTFRVTEFFTIVDDDIDEDEQSFAIVAEIGPDVPENIGCFQTGLKDAECHGRRGATEIRITDNDPMIIGFTERFRTVSEGQVPGVDLFQLIINVASARTAEREHPMVFRLLESISLMPQ</sequence>
<proteinExistence type="predicted"/>
<dbReference type="EMBL" id="CASHTH010001183">
    <property type="protein sequence ID" value="CAI8012407.1"/>
    <property type="molecule type" value="Genomic_DNA"/>
</dbReference>
<protein>
    <recommendedName>
        <fullName evidence="4">Calx-beta domain-containing protein</fullName>
    </recommendedName>
</protein>
<keyword evidence="1" id="KW-0732">Signal</keyword>
<evidence type="ECO:0000313" key="3">
    <source>
        <dbReference type="Proteomes" id="UP001174909"/>
    </source>
</evidence>
<organism evidence="2 3">
    <name type="scientific">Geodia barretti</name>
    <name type="common">Barrett's horny sponge</name>
    <dbReference type="NCBI Taxonomy" id="519541"/>
    <lineage>
        <taxon>Eukaryota</taxon>
        <taxon>Metazoa</taxon>
        <taxon>Porifera</taxon>
        <taxon>Demospongiae</taxon>
        <taxon>Heteroscleromorpha</taxon>
        <taxon>Tetractinellida</taxon>
        <taxon>Astrophorina</taxon>
        <taxon>Geodiidae</taxon>
        <taxon>Geodia</taxon>
    </lineage>
</organism>
<feature type="chain" id="PRO_5041251988" description="Calx-beta domain-containing protein" evidence="1">
    <location>
        <begin position="19"/>
        <end position="379"/>
    </location>
</feature>
<dbReference type="Proteomes" id="UP001174909">
    <property type="component" value="Unassembled WGS sequence"/>
</dbReference>
<comment type="caution">
    <text evidence="2">The sequence shown here is derived from an EMBL/GenBank/DDBJ whole genome shotgun (WGS) entry which is preliminary data.</text>
</comment>
<dbReference type="AlphaFoldDB" id="A0AA35RLS9"/>
<reference evidence="2" key="1">
    <citation type="submission" date="2023-03" db="EMBL/GenBank/DDBJ databases">
        <authorList>
            <person name="Steffen K."/>
            <person name="Cardenas P."/>
        </authorList>
    </citation>
    <scope>NUCLEOTIDE SEQUENCE</scope>
</reference>
<evidence type="ECO:0000256" key="1">
    <source>
        <dbReference type="SAM" id="SignalP"/>
    </source>
</evidence>
<gene>
    <name evidence="2" type="ORF">GBAR_LOCUS7955</name>
</gene>
<name>A0AA35RLS9_GEOBA</name>
<keyword evidence="3" id="KW-1185">Reference proteome</keyword>
<evidence type="ECO:0000313" key="2">
    <source>
        <dbReference type="EMBL" id="CAI8012407.1"/>
    </source>
</evidence>